<gene>
    <name evidence="1" type="ORF">LTS18_008036</name>
</gene>
<evidence type="ECO:0000313" key="1">
    <source>
        <dbReference type="EMBL" id="KAK3078260.1"/>
    </source>
</evidence>
<name>A0ACC3DNI2_9PEZI</name>
<accession>A0ACC3DNI2</accession>
<reference evidence="1" key="1">
    <citation type="submission" date="2024-09" db="EMBL/GenBank/DDBJ databases">
        <title>Black Yeasts Isolated from many extreme environments.</title>
        <authorList>
            <person name="Coleine C."/>
            <person name="Stajich J.E."/>
            <person name="Selbmann L."/>
        </authorList>
    </citation>
    <scope>NUCLEOTIDE SEQUENCE</scope>
    <source>
        <strain evidence="1">CCFEE 5737</strain>
    </source>
</reference>
<dbReference type="Proteomes" id="UP001186974">
    <property type="component" value="Unassembled WGS sequence"/>
</dbReference>
<comment type="caution">
    <text evidence="1">The sequence shown here is derived from an EMBL/GenBank/DDBJ whole genome shotgun (WGS) entry which is preliminary data.</text>
</comment>
<organism evidence="1 2">
    <name type="scientific">Coniosporium uncinatum</name>
    <dbReference type="NCBI Taxonomy" id="93489"/>
    <lineage>
        <taxon>Eukaryota</taxon>
        <taxon>Fungi</taxon>
        <taxon>Dikarya</taxon>
        <taxon>Ascomycota</taxon>
        <taxon>Pezizomycotina</taxon>
        <taxon>Dothideomycetes</taxon>
        <taxon>Dothideomycetes incertae sedis</taxon>
        <taxon>Coniosporium</taxon>
    </lineage>
</organism>
<dbReference type="EMBL" id="JAWDJW010002055">
    <property type="protein sequence ID" value="KAK3078260.1"/>
    <property type="molecule type" value="Genomic_DNA"/>
</dbReference>
<proteinExistence type="predicted"/>
<keyword evidence="2" id="KW-1185">Reference proteome</keyword>
<sequence>MRTRGYSLLFPGLLSSEDTLVTIHNDLYRAPEEFTKLPRDVEDPEAPPPLPEGDEPFVAPVAEPAKPDNPEFPLVGTSQPIHKILPFDGELPEMTHLPLLSYDGNLIKTHEAEKLADEYTVNFRTLIGHCATEPKGKKRKVQPESARDLFCFGDEDEDDWEDIDPPRLGDENDEVVPIGRWPWEGPEGKRKMKSTNAPDSASPQSEKVAVGPSPASVSVAKQEPPVATEYVTAGQDLMEPTVAAVEEADRKVDPGVATLQV</sequence>
<evidence type="ECO:0000313" key="2">
    <source>
        <dbReference type="Proteomes" id="UP001186974"/>
    </source>
</evidence>
<protein>
    <submittedName>
        <fullName evidence="1">Uncharacterized protein</fullName>
    </submittedName>
</protein>